<comment type="caution">
    <text evidence="2">The sequence shown here is derived from an EMBL/GenBank/DDBJ whole genome shotgun (WGS) entry which is preliminary data.</text>
</comment>
<dbReference type="AlphaFoldDB" id="F9FWG6"/>
<dbReference type="OrthoDB" id="3204049at2759"/>
<dbReference type="EMBL" id="AFQF01002754">
    <property type="protein sequence ID" value="EGU78721.1"/>
    <property type="molecule type" value="Genomic_DNA"/>
</dbReference>
<name>F9FWG6_FUSOF</name>
<evidence type="ECO:0000259" key="1">
    <source>
        <dbReference type="Pfam" id="PF06985"/>
    </source>
</evidence>
<dbReference type="InterPro" id="IPR010730">
    <property type="entry name" value="HET"/>
</dbReference>
<evidence type="ECO:0000313" key="2">
    <source>
        <dbReference type="EMBL" id="EGU78721.1"/>
    </source>
</evidence>
<accession>F9FWG6</accession>
<feature type="domain" description="Heterokaryon incompatibility" evidence="1">
    <location>
        <begin position="447"/>
        <end position="601"/>
    </location>
</feature>
<dbReference type="PANTHER" id="PTHR33112">
    <property type="entry name" value="DOMAIN PROTEIN, PUTATIVE-RELATED"/>
    <property type="match status" value="1"/>
</dbReference>
<dbReference type="Pfam" id="PF06985">
    <property type="entry name" value="HET"/>
    <property type="match status" value="1"/>
</dbReference>
<sequence length="720" mass="81384">MHLDHKIPWHLIASHFSLTPSDQRGNYNLAALDIPEQKAVIGHFNRVFLATIREFSDTESMKTDSTQISGKLFSDDVLYFAERHFGLGPHEDNSALHNPLNSSHQDLGYWKRRAKDPDSDVEPCYSTADANLADAAKMLVIVAATANDKTTRREALSALVRLSTEVPISDLRGLHWGHAFGLDLVASVALQMYIFLNLIEAVESRAAERVPLLSVEQLLSFLSNHALENYDFPAQNIPHRAFWHSLGVTESWGAGRRKGTLEGDMAVIDPLAVQAKRSDVSPGLAYSAEWEMSQHSEILGTSQLSMNELTLQDRLDSKAEGEIPASNRKLCGKCLAISWNPDEHKGIPGQNGFENWTLNHHETLGELENSCMKGRDILHWNIEHNRGEWSLSFEVEDDKHMWFMEGDGEIQPSQSITMVKNVGSVAQSTARLVETKDLSEENKKRPYVILSYCWGSGNDPARTTSRNLRERHNKIECDTLPKTIQDAIRITRLMKIQYLWVDAVCVIQSNKTLNAQQEDDVAMADWERESMRMASYYSNSLCCIAASNAKDSSEGILIERRPARYGFKKWYNPANKFLPSPFAFRRRFPSSLFERGWCLQEWILSPRILHWTANGLIWECSNGFFWEGQSGFEGEPPESFGETRFGGENRKTNDCVLELGLSEDETQYICQILCSEKEEALGEGWPALVEHYAQRHLSFLSDRLAAVEGICKRVVKASRG</sequence>
<protein>
    <recommendedName>
        <fullName evidence="1">Heterokaryon incompatibility domain-containing protein</fullName>
    </recommendedName>
</protein>
<reference evidence="2" key="1">
    <citation type="journal article" date="2012" name="Mol. Plant Microbe Interact.">
        <title>A highly conserved effector in Fusarium oxysporum is required for full virulence on Arabidopsis.</title>
        <authorList>
            <person name="Thatcher L.F."/>
            <person name="Gardiner D.M."/>
            <person name="Kazan K."/>
            <person name="Manners J."/>
        </authorList>
    </citation>
    <scope>NUCLEOTIDE SEQUENCE [LARGE SCALE GENOMIC DNA]</scope>
    <source>
        <strain evidence="2">Fo5176</strain>
    </source>
</reference>
<proteinExistence type="predicted"/>
<dbReference type="PANTHER" id="PTHR33112:SF10">
    <property type="entry name" value="TOL"/>
    <property type="match status" value="1"/>
</dbReference>
<dbReference type="PaxDb" id="5507-FOXG_11747P0"/>
<organism evidence="2">
    <name type="scientific">Fusarium oxysporum (strain Fo5176)</name>
    <name type="common">Fusarium vascular wilt</name>
    <dbReference type="NCBI Taxonomy" id="660025"/>
    <lineage>
        <taxon>Eukaryota</taxon>
        <taxon>Fungi</taxon>
        <taxon>Dikarya</taxon>
        <taxon>Ascomycota</taxon>
        <taxon>Pezizomycotina</taxon>
        <taxon>Sordariomycetes</taxon>
        <taxon>Hypocreomycetidae</taxon>
        <taxon>Hypocreales</taxon>
        <taxon>Nectriaceae</taxon>
        <taxon>Fusarium</taxon>
        <taxon>Fusarium oxysporum species complex</taxon>
    </lineage>
</organism>
<gene>
    <name evidence="2" type="ORF">FOXB_10748</name>
</gene>